<organism evidence="4 5">
    <name type="scientific">Cupriavidus metallidurans (strain ATCC 43123 / DSM 2839 / NBRC 102507 / CH34)</name>
    <name type="common">Ralstonia metallidurans</name>
    <dbReference type="NCBI Taxonomy" id="266264"/>
    <lineage>
        <taxon>Bacteria</taxon>
        <taxon>Pseudomonadati</taxon>
        <taxon>Pseudomonadota</taxon>
        <taxon>Betaproteobacteria</taxon>
        <taxon>Burkholderiales</taxon>
        <taxon>Burkholderiaceae</taxon>
        <taxon>Cupriavidus</taxon>
    </lineage>
</organism>
<dbReference type="SUPFAM" id="SSF53955">
    <property type="entry name" value="Lysozyme-like"/>
    <property type="match status" value="1"/>
</dbReference>
<comment type="similarity">
    <text evidence="1">Belongs to the transglycosylase Slt family.</text>
</comment>
<dbReference type="eggNOG" id="COG0741">
    <property type="taxonomic scope" value="Bacteria"/>
</dbReference>
<dbReference type="PROSITE" id="PS00922">
    <property type="entry name" value="TRANSGLYCOSYLASE"/>
    <property type="match status" value="1"/>
</dbReference>
<dbReference type="InterPro" id="IPR023346">
    <property type="entry name" value="Lysozyme-like_dom_sf"/>
</dbReference>
<gene>
    <name evidence="4" type="ordered locus">Rmet_2520</name>
</gene>
<evidence type="ECO:0000313" key="5">
    <source>
        <dbReference type="Proteomes" id="UP000002429"/>
    </source>
</evidence>
<dbReference type="GO" id="GO:0008933">
    <property type="term" value="F:peptidoglycan lytic transglycosylase activity"/>
    <property type="evidence" value="ECO:0007669"/>
    <property type="project" value="InterPro"/>
</dbReference>
<dbReference type="InterPro" id="IPR000189">
    <property type="entry name" value="Transglyc_AS"/>
</dbReference>
<feature type="domain" description="Transglycosylase SLT" evidence="3">
    <location>
        <begin position="120"/>
        <end position="228"/>
    </location>
</feature>
<dbReference type="Gene3D" id="1.10.530.10">
    <property type="match status" value="1"/>
</dbReference>
<feature type="signal peptide" evidence="2">
    <location>
        <begin position="1"/>
        <end position="46"/>
    </location>
</feature>
<dbReference type="PANTHER" id="PTHR37423:SF2">
    <property type="entry name" value="MEMBRANE-BOUND LYTIC MUREIN TRANSGLYCOSYLASE C"/>
    <property type="match status" value="1"/>
</dbReference>
<accession>Q1LKC9</accession>
<evidence type="ECO:0000256" key="2">
    <source>
        <dbReference type="SAM" id="SignalP"/>
    </source>
</evidence>
<dbReference type="Proteomes" id="UP000002429">
    <property type="component" value="Chromosome"/>
</dbReference>
<dbReference type="GO" id="GO:0016020">
    <property type="term" value="C:membrane"/>
    <property type="evidence" value="ECO:0007669"/>
    <property type="project" value="InterPro"/>
</dbReference>
<dbReference type="InterPro" id="IPR008258">
    <property type="entry name" value="Transglycosylase_SLT_dom_1"/>
</dbReference>
<proteinExistence type="inferred from homology"/>
<protein>
    <submittedName>
        <fullName evidence="4">Lytic transglycosylase</fullName>
    </submittedName>
</protein>
<dbReference type="EMBL" id="CP000352">
    <property type="protein sequence ID" value="ABF09397.1"/>
    <property type="molecule type" value="Genomic_DNA"/>
</dbReference>
<dbReference type="KEGG" id="rme:Rmet_2520"/>
<reference evidence="5" key="1">
    <citation type="journal article" date="2010" name="PLoS ONE">
        <title>The complete genome sequence of Cupriavidus metallidurans strain CH34, a master survivalist in harsh and anthropogenic environments.</title>
        <authorList>
            <person name="Janssen P.J."/>
            <person name="Van Houdt R."/>
            <person name="Moors H."/>
            <person name="Monsieurs P."/>
            <person name="Morin N."/>
            <person name="Michaux A."/>
            <person name="Benotmane M.A."/>
            <person name="Leys N."/>
            <person name="Vallaeys T."/>
            <person name="Lapidus A."/>
            <person name="Monchy S."/>
            <person name="Medigue C."/>
            <person name="Taghavi S."/>
            <person name="McCorkle S."/>
            <person name="Dunn J."/>
            <person name="van der Lelie D."/>
            <person name="Mergeay M."/>
        </authorList>
    </citation>
    <scope>NUCLEOTIDE SEQUENCE [LARGE SCALE GENOMIC DNA]</scope>
    <source>
        <strain evidence="5">ATCC 43123 / DSM 2839 / NBRC 102507 / CH34</strain>
    </source>
</reference>
<name>Q1LKC9_CUPMC</name>
<dbReference type="GO" id="GO:0000270">
    <property type="term" value="P:peptidoglycan metabolic process"/>
    <property type="evidence" value="ECO:0007669"/>
    <property type="project" value="InterPro"/>
</dbReference>
<dbReference type="HOGENOM" id="CLU_065765_1_0_4"/>
<dbReference type="AlphaFoldDB" id="Q1LKC9"/>
<evidence type="ECO:0000256" key="1">
    <source>
        <dbReference type="ARBA" id="ARBA00007734"/>
    </source>
</evidence>
<sequence length="280" mass="30659">MRQGSNNIGRFDRFRRSGRMVARVAARVAGMLAALASLCLAAPAHAELWGFIDADGVAHFADAKLDARYKLFMKDGGSFDSSNMRNLPRGGLPGGKLDPEREKLYRYVLNHPNLAMVDPIIQKAAAAQNVDPALVKAVMAVESGFNPTAVSPKGAIGLMQVIPDTGARFGIAADKRGTVEQKLADPRLNITTGVRYLRWLMELFPNNLELVLAAYNAGEGAVQRYNNQIPPYPETQQYVATVLEFYRLYQPGEASEARVVRTGMAAERVRMVIGGRRPMP</sequence>
<evidence type="ECO:0000313" key="4">
    <source>
        <dbReference type="EMBL" id="ABF09397.1"/>
    </source>
</evidence>
<dbReference type="PANTHER" id="PTHR37423">
    <property type="entry name" value="SOLUBLE LYTIC MUREIN TRANSGLYCOSYLASE-RELATED"/>
    <property type="match status" value="1"/>
</dbReference>
<keyword evidence="2" id="KW-0732">Signal</keyword>
<feature type="chain" id="PRO_5004193527" evidence="2">
    <location>
        <begin position="47"/>
        <end position="280"/>
    </location>
</feature>
<evidence type="ECO:0000259" key="3">
    <source>
        <dbReference type="Pfam" id="PF01464"/>
    </source>
</evidence>
<dbReference type="STRING" id="266264.Rmet_2520"/>
<keyword evidence="5" id="KW-1185">Reference proteome</keyword>
<dbReference type="CDD" id="cd16896">
    <property type="entry name" value="LT_Slt70-like"/>
    <property type="match status" value="1"/>
</dbReference>
<dbReference type="Pfam" id="PF01464">
    <property type="entry name" value="SLT"/>
    <property type="match status" value="1"/>
</dbReference>
<dbReference type="CAZy" id="GH23">
    <property type="family name" value="Glycoside Hydrolase Family 23"/>
</dbReference>